<dbReference type="Pfam" id="PF05105">
    <property type="entry name" value="Phage_holin_4_1"/>
    <property type="match status" value="1"/>
</dbReference>
<dbReference type="Proteomes" id="UP000476934">
    <property type="component" value="Unassembled WGS sequence"/>
</dbReference>
<evidence type="ECO:0000256" key="3">
    <source>
        <dbReference type="ARBA" id="ARBA00022989"/>
    </source>
</evidence>
<accession>A0A6M0P713</accession>
<dbReference type="OrthoDB" id="88184at2"/>
<keyword evidence="3 6" id="KW-1133">Transmembrane helix</keyword>
<comment type="similarity">
    <text evidence="5">Belongs to the bacteriophage holin family. Cp-1 holin subfamily.</text>
</comment>
<dbReference type="RefSeq" id="WP_052137848.1">
    <property type="nucleotide sequence ID" value="NZ_JAAIWK010000017.1"/>
</dbReference>
<evidence type="ECO:0000256" key="2">
    <source>
        <dbReference type="ARBA" id="ARBA00022692"/>
    </source>
</evidence>
<gene>
    <name evidence="7" type="ORF">G4D61_11055</name>
</gene>
<keyword evidence="2 6" id="KW-0812">Transmembrane</keyword>
<dbReference type="InterPro" id="IPR006480">
    <property type="entry name" value="Phage_holin_4_1"/>
</dbReference>
<evidence type="ECO:0000313" key="8">
    <source>
        <dbReference type="Proteomes" id="UP000476934"/>
    </source>
</evidence>
<dbReference type="GO" id="GO:0016020">
    <property type="term" value="C:membrane"/>
    <property type="evidence" value="ECO:0007669"/>
    <property type="project" value="UniProtKB-SubCell"/>
</dbReference>
<reference evidence="7 8" key="2">
    <citation type="submission" date="2020-03" db="EMBL/GenBank/DDBJ databases">
        <title>Bacillus aquiflavi sp. nov., isolated from yellow water of strong flavor Chinese baijiu in Yibin region of China.</title>
        <authorList>
            <person name="Xie J."/>
        </authorList>
    </citation>
    <scope>NUCLEOTIDE SEQUENCE [LARGE SCALE GENOMIC DNA]</scope>
    <source>
        <strain evidence="7 8">Gsoil 114</strain>
    </source>
</reference>
<keyword evidence="8" id="KW-1185">Reference proteome</keyword>
<sequence>MDKAFKFIVTVFGAVIGYLWGWSPLLPVLLIFVIFDYISGMMASYVEGKLSSKVGFKSIPKKIMIFLLVAIGHFIDGVFGNNHMFRDATIFFYLANELLSITENAGRIGLPVPEQLTRAIEVLKGKSKENK</sequence>
<dbReference type="NCBIfam" id="TIGR01593">
    <property type="entry name" value="holin_tox_secr"/>
    <property type="match status" value="1"/>
</dbReference>
<comment type="subcellular location">
    <subcellularLocation>
        <location evidence="1">Membrane</location>
        <topology evidence="1">Multi-pass membrane protein</topology>
    </subcellularLocation>
</comment>
<feature type="transmembrane region" description="Helical" evidence="6">
    <location>
        <begin position="59"/>
        <end position="75"/>
    </location>
</feature>
<dbReference type="EMBL" id="JAAIWK010000017">
    <property type="protein sequence ID" value="NEY20494.1"/>
    <property type="molecule type" value="Genomic_DNA"/>
</dbReference>
<evidence type="ECO:0000256" key="4">
    <source>
        <dbReference type="ARBA" id="ARBA00023136"/>
    </source>
</evidence>
<organism evidence="7 8">
    <name type="scientific">Heyndrickxia ginsengihumi</name>
    <dbReference type="NCBI Taxonomy" id="363870"/>
    <lineage>
        <taxon>Bacteria</taxon>
        <taxon>Bacillati</taxon>
        <taxon>Bacillota</taxon>
        <taxon>Bacilli</taxon>
        <taxon>Bacillales</taxon>
        <taxon>Bacillaceae</taxon>
        <taxon>Heyndrickxia</taxon>
    </lineage>
</organism>
<protein>
    <submittedName>
        <fullName evidence="7">Phage holin family protein</fullName>
    </submittedName>
</protein>
<proteinExistence type="inferred from homology"/>
<evidence type="ECO:0000256" key="6">
    <source>
        <dbReference type="SAM" id="Phobius"/>
    </source>
</evidence>
<evidence type="ECO:0000313" key="7">
    <source>
        <dbReference type="EMBL" id="NEY20494.1"/>
    </source>
</evidence>
<keyword evidence="4 6" id="KW-0472">Membrane</keyword>
<dbReference type="AlphaFoldDB" id="A0A6M0P713"/>
<evidence type="ECO:0000256" key="1">
    <source>
        <dbReference type="ARBA" id="ARBA00004141"/>
    </source>
</evidence>
<name>A0A6M0P713_9BACI</name>
<evidence type="ECO:0000256" key="5">
    <source>
        <dbReference type="ARBA" id="ARBA00023600"/>
    </source>
</evidence>
<comment type="caution">
    <text evidence="7">The sequence shown here is derived from an EMBL/GenBank/DDBJ whole genome shotgun (WGS) entry which is preliminary data.</text>
</comment>
<reference evidence="7 8" key="1">
    <citation type="submission" date="2020-02" db="EMBL/GenBank/DDBJ databases">
        <authorList>
            <person name="Feng H."/>
        </authorList>
    </citation>
    <scope>NUCLEOTIDE SEQUENCE [LARGE SCALE GENOMIC DNA]</scope>
    <source>
        <strain evidence="7 8">Gsoil 114</strain>
    </source>
</reference>